<dbReference type="SUPFAM" id="SSF57701">
    <property type="entry name" value="Zn2/Cys6 DNA-binding domain"/>
    <property type="match status" value="1"/>
</dbReference>
<feature type="compositionally biased region" description="Polar residues" evidence="4">
    <location>
        <begin position="766"/>
        <end position="775"/>
    </location>
</feature>
<dbReference type="SMART" id="SM00066">
    <property type="entry name" value="GAL4"/>
    <property type="match status" value="1"/>
</dbReference>
<dbReference type="InterPro" id="IPR036864">
    <property type="entry name" value="Zn2-C6_fun-type_DNA-bd_sf"/>
</dbReference>
<accession>A0AA39TND2</accession>
<dbReference type="PROSITE" id="PS50048">
    <property type="entry name" value="ZN2_CY6_FUNGAL_2"/>
    <property type="match status" value="1"/>
</dbReference>
<reference evidence="6" key="1">
    <citation type="submission" date="2023-06" db="EMBL/GenBank/DDBJ databases">
        <title>Genome-scale phylogeny and comparative genomics of the fungal order Sordariales.</title>
        <authorList>
            <consortium name="Lawrence Berkeley National Laboratory"/>
            <person name="Hensen N."/>
            <person name="Bonometti L."/>
            <person name="Westerberg I."/>
            <person name="Brannstrom I.O."/>
            <person name="Guillou S."/>
            <person name="Cros-Aarteil S."/>
            <person name="Calhoun S."/>
            <person name="Haridas S."/>
            <person name="Kuo A."/>
            <person name="Mondo S."/>
            <person name="Pangilinan J."/>
            <person name="Riley R."/>
            <person name="Labutti K."/>
            <person name="Andreopoulos B."/>
            <person name="Lipzen A."/>
            <person name="Chen C."/>
            <person name="Yanf M."/>
            <person name="Daum C."/>
            <person name="Ng V."/>
            <person name="Clum A."/>
            <person name="Steindorff A."/>
            <person name="Ohm R."/>
            <person name="Martin F."/>
            <person name="Silar P."/>
            <person name="Natvig D."/>
            <person name="Lalanne C."/>
            <person name="Gautier V."/>
            <person name="Ament-Velasquez S.L."/>
            <person name="Kruys A."/>
            <person name="Hutchinson M.I."/>
            <person name="Powell A.J."/>
            <person name="Barry K."/>
            <person name="Miller A.N."/>
            <person name="Grigoriev I.V."/>
            <person name="Debuchy R."/>
            <person name="Gladieux P."/>
            <person name="Thoren M.H."/>
            <person name="Johannesson H."/>
        </authorList>
    </citation>
    <scope>NUCLEOTIDE SEQUENCE</scope>
    <source>
        <strain evidence="6">CBS 606.72</strain>
    </source>
</reference>
<dbReference type="InterPro" id="IPR007219">
    <property type="entry name" value="XnlR_reg_dom"/>
</dbReference>
<evidence type="ECO:0000256" key="4">
    <source>
        <dbReference type="SAM" id="MobiDB-lite"/>
    </source>
</evidence>
<name>A0AA39TND2_9PEZI</name>
<dbReference type="GO" id="GO:0000981">
    <property type="term" value="F:DNA-binding transcription factor activity, RNA polymerase II-specific"/>
    <property type="evidence" value="ECO:0007669"/>
    <property type="project" value="InterPro"/>
</dbReference>
<dbReference type="PANTHER" id="PTHR31001:SF49">
    <property type="entry name" value="ZN(II)2CYS6 TRANSCRIPTION FACTOR (EUROFUNG)"/>
    <property type="match status" value="1"/>
</dbReference>
<protein>
    <recommendedName>
        <fullName evidence="5">Zn(2)-C6 fungal-type domain-containing protein</fullName>
    </recommendedName>
</protein>
<feature type="compositionally biased region" description="Polar residues" evidence="4">
    <location>
        <begin position="740"/>
        <end position="750"/>
    </location>
</feature>
<feature type="region of interest" description="Disordered" evidence="4">
    <location>
        <begin position="736"/>
        <end position="775"/>
    </location>
</feature>
<dbReference type="Gene3D" id="4.10.240.10">
    <property type="entry name" value="Zn(2)-C6 fungal-type DNA-binding domain"/>
    <property type="match status" value="1"/>
</dbReference>
<dbReference type="CDD" id="cd12148">
    <property type="entry name" value="fungal_TF_MHR"/>
    <property type="match status" value="1"/>
</dbReference>
<feature type="domain" description="Zn(2)-C6 fungal-type" evidence="5">
    <location>
        <begin position="112"/>
        <end position="143"/>
    </location>
</feature>
<dbReference type="AlphaFoldDB" id="A0AA39TND2"/>
<dbReference type="PROSITE" id="PS00463">
    <property type="entry name" value="ZN2_CY6_FUNGAL_1"/>
    <property type="match status" value="1"/>
</dbReference>
<dbReference type="GO" id="GO:0006351">
    <property type="term" value="P:DNA-templated transcription"/>
    <property type="evidence" value="ECO:0007669"/>
    <property type="project" value="InterPro"/>
</dbReference>
<dbReference type="InterPro" id="IPR001138">
    <property type="entry name" value="Zn2Cys6_DnaBD"/>
</dbReference>
<feature type="region of interest" description="Disordered" evidence="4">
    <location>
        <begin position="70"/>
        <end position="104"/>
    </location>
</feature>
<evidence type="ECO:0000313" key="6">
    <source>
        <dbReference type="EMBL" id="KAK0611451.1"/>
    </source>
</evidence>
<evidence type="ECO:0000259" key="5">
    <source>
        <dbReference type="PROSITE" id="PS50048"/>
    </source>
</evidence>
<evidence type="ECO:0000313" key="7">
    <source>
        <dbReference type="Proteomes" id="UP001175000"/>
    </source>
</evidence>
<feature type="region of interest" description="Disordered" evidence="4">
    <location>
        <begin position="484"/>
        <end position="504"/>
    </location>
</feature>
<dbReference type="InterPro" id="IPR050613">
    <property type="entry name" value="Sec_Metabolite_Reg"/>
</dbReference>
<evidence type="ECO:0000256" key="2">
    <source>
        <dbReference type="ARBA" id="ARBA00022723"/>
    </source>
</evidence>
<keyword evidence="2" id="KW-0479">Metal-binding</keyword>
<sequence length="861" mass="95748">MHQESSVPLTKTPTRDANGGEGSVPGSCGAVWVRNFLRLPVPTAAASPTFLDAVHSQLLLKSSFGLGSPSYDMEDPGNERYLPGDIPQPPTSSGPELSSISEQKKRNRIRFSCTHCRQKKLKCNRQTPCDQCEKRDIAAECLIIPYESKAQGLKPQVAGRTAHPSASTASRAKPQISEPALQARLKHLEHLVQVLKSQRREPAEDALDELPPEVIRSSTKAGLSVDDQRYVDAANWESILDDVTVLTRDLTTDEGPADPDDHVDAPAVQGPVLLVGGFPRVNVAELTLLLPPRPLVDRLIARFFEAKEPAWVMFHVPTFMRDYKSFWDNPHDATYAWVGLLFVMCSHAALYFDMAGQELPGHFGNASLAFEEYKYRAAQCLTLGDYTKPGNYKVEAMLLYFGAEYLHRHDFILGTSTLLAITVRLAVHMGMHRDPKHYPNMSPYEGEIRRRVWEILREIDAAVSFQFGVPSSIHPSWFDTEPPRNLHDEDFDQNTKELPPSRPETERTVTLVPILRGRLIEAFSAVVAVTTAAAAGKTTSYAEVMRIDKQLGEVHSKIPPTFRYRPFSQSLVDPVEVIMNRYWLDLLYQRCRIVLHRKYLCLSRLEPRYEFSRRACIDAATQTLRHQYDIHSEMQIDGRLAKDRWFLNSLSVHGFLLADMILCLELACLKAKDKDPDASALAVKALASDTAPEILPKQQIVDILRTSKGIWKATRKESHEANRAFKILSEMLVRSAGSDAGSSPESSTSSDRVDASASPPVHLGTDTGSNFTTSTSVGAEMDFSASSHGSSSWTPLTNAGGLDNQLPTTWDFEIPTMDLSDLPPLDSLEGLPDAEFYSNNWVGTYLQQPGTLTLTTMTVAF</sequence>
<feature type="region of interest" description="Disordered" evidence="4">
    <location>
        <begin position="1"/>
        <end position="22"/>
    </location>
</feature>
<dbReference type="Pfam" id="PF04082">
    <property type="entry name" value="Fungal_trans"/>
    <property type="match status" value="1"/>
</dbReference>
<dbReference type="Pfam" id="PF00172">
    <property type="entry name" value="Zn_clus"/>
    <property type="match status" value="1"/>
</dbReference>
<dbReference type="GO" id="GO:0003677">
    <property type="term" value="F:DNA binding"/>
    <property type="evidence" value="ECO:0007669"/>
    <property type="project" value="InterPro"/>
</dbReference>
<keyword evidence="7" id="KW-1185">Reference proteome</keyword>
<dbReference type="SMART" id="SM00906">
    <property type="entry name" value="Fungal_trans"/>
    <property type="match status" value="1"/>
</dbReference>
<organism evidence="6 7">
    <name type="scientific">Immersiella caudata</name>
    <dbReference type="NCBI Taxonomy" id="314043"/>
    <lineage>
        <taxon>Eukaryota</taxon>
        <taxon>Fungi</taxon>
        <taxon>Dikarya</taxon>
        <taxon>Ascomycota</taxon>
        <taxon>Pezizomycotina</taxon>
        <taxon>Sordariomycetes</taxon>
        <taxon>Sordariomycetidae</taxon>
        <taxon>Sordariales</taxon>
        <taxon>Lasiosphaeriaceae</taxon>
        <taxon>Immersiella</taxon>
    </lineage>
</organism>
<dbReference type="GO" id="GO:0008270">
    <property type="term" value="F:zinc ion binding"/>
    <property type="evidence" value="ECO:0007669"/>
    <property type="project" value="InterPro"/>
</dbReference>
<keyword evidence="3" id="KW-0539">Nucleus</keyword>
<dbReference type="EMBL" id="JAULSU010000007">
    <property type="protein sequence ID" value="KAK0611451.1"/>
    <property type="molecule type" value="Genomic_DNA"/>
</dbReference>
<evidence type="ECO:0000256" key="1">
    <source>
        <dbReference type="ARBA" id="ARBA00004123"/>
    </source>
</evidence>
<evidence type="ECO:0000256" key="3">
    <source>
        <dbReference type="ARBA" id="ARBA00023242"/>
    </source>
</evidence>
<dbReference type="GO" id="GO:0005634">
    <property type="term" value="C:nucleus"/>
    <property type="evidence" value="ECO:0007669"/>
    <property type="project" value="UniProtKB-SubCell"/>
</dbReference>
<dbReference type="PANTHER" id="PTHR31001">
    <property type="entry name" value="UNCHARACTERIZED TRANSCRIPTIONAL REGULATORY PROTEIN"/>
    <property type="match status" value="1"/>
</dbReference>
<feature type="compositionally biased region" description="Polar residues" evidence="4">
    <location>
        <begin position="1"/>
        <end position="12"/>
    </location>
</feature>
<proteinExistence type="predicted"/>
<gene>
    <name evidence="6" type="ORF">B0T14DRAFT_530400</name>
</gene>
<dbReference type="CDD" id="cd00067">
    <property type="entry name" value="GAL4"/>
    <property type="match status" value="1"/>
</dbReference>
<comment type="subcellular location">
    <subcellularLocation>
        <location evidence="1">Nucleus</location>
    </subcellularLocation>
</comment>
<comment type="caution">
    <text evidence="6">The sequence shown here is derived from an EMBL/GenBank/DDBJ whole genome shotgun (WGS) entry which is preliminary data.</text>
</comment>
<dbReference type="Proteomes" id="UP001175000">
    <property type="component" value="Unassembled WGS sequence"/>
</dbReference>